<dbReference type="VEuPathDB" id="FungiDB:PC110_g2949"/>
<dbReference type="EMBL" id="RCMI01000009">
    <property type="protein sequence ID" value="KAG2943468.1"/>
    <property type="molecule type" value="Genomic_DNA"/>
</dbReference>
<protein>
    <submittedName>
        <fullName evidence="5">Uncharacterized protein</fullName>
    </submittedName>
</protein>
<evidence type="ECO:0000313" key="4">
    <source>
        <dbReference type="EMBL" id="KAG2973831.1"/>
    </source>
</evidence>
<accession>A0A8T1IW05</accession>
<dbReference type="EMBL" id="RCMV01000017">
    <property type="protein sequence ID" value="KAG3228351.1"/>
    <property type="molecule type" value="Genomic_DNA"/>
</dbReference>
<dbReference type="EMBL" id="RCMG01000031">
    <property type="protein sequence ID" value="KAG2867057.1"/>
    <property type="molecule type" value="Genomic_DNA"/>
</dbReference>
<proteinExistence type="predicted"/>
<reference evidence="5" key="1">
    <citation type="submission" date="2018-05" db="EMBL/GenBank/DDBJ databases">
        <title>Effector identification in a new, highly contiguous assembly of the strawberry crown rot pathogen Phytophthora cactorum.</title>
        <authorList>
            <person name="Armitage A.D."/>
            <person name="Nellist C.F."/>
            <person name="Bates H."/>
            <person name="Vickerstaff R.J."/>
            <person name="Harrison R.J."/>
        </authorList>
    </citation>
    <scope>NUCLEOTIDE SEQUENCE</scope>
    <source>
        <strain evidence="2">15-7</strain>
        <strain evidence="3">4032</strain>
        <strain evidence="4">P415</strain>
        <strain evidence="5">P421</strain>
    </source>
</reference>
<evidence type="ECO:0000313" key="2">
    <source>
        <dbReference type="EMBL" id="KAG2867057.1"/>
    </source>
</evidence>
<evidence type="ECO:0000313" key="6">
    <source>
        <dbReference type="Proteomes" id="UP000760860"/>
    </source>
</evidence>
<dbReference type="EMBL" id="RCML01000559">
    <property type="protein sequence ID" value="KAG2973831.1"/>
    <property type="molecule type" value="Genomic_DNA"/>
</dbReference>
<gene>
    <name evidence="2" type="ORF">PC113_g2325</name>
    <name evidence="3" type="ORF">PC115_g830</name>
    <name evidence="4" type="ORF">PC118_g14892</name>
    <name evidence="5" type="ORF">PC129_g1114</name>
</gene>
<dbReference type="Proteomes" id="UP000735874">
    <property type="component" value="Unassembled WGS sequence"/>
</dbReference>
<comment type="caution">
    <text evidence="5">The sequence shown here is derived from an EMBL/GenBank/DDBJ whole genome shotgun (WGS) entry which is preliminary data.</text>
</comment>
<organism evidence="5 6">
    <name type="scientific">Phytophthora cactorum</name>
    <dbReference type="NCBI Taxonomy" id="29920"/>
    <lineage>
        <taxon>Eukaryota</taxon>
        <taxon>Sar</taxon>
        <taxon>Stramenopiles</taxon>
        <taxon>Oomycota</taxon>
        <taxon>Peronosporomycetes</taxon>
        <taxon>Peronosporales</taxon>
        <taxon>Peronosporaceae</taxon>
        <taxon>Phytophthora</taxon>
    </lineage>
</organism>
<dbReference type="Proteomes" id="UP000774804">
    <property type="component" value="Unassembled WGS sequence"/>
</dbReference>
<feature type="region of interest" description="Disordered" evidence="1">
    <location>
        <begin position="1"/>
        <end position="24"/>
    </location>
</feature>
<sequence>MEHEVCTASGDDIEASASAGSTYCSAEEDDEIVDRDGAHRHRARSNVLRE</sequence>
<dbReference type="Proteomes" id="UP000697107">
    <property type="component" value="Unassembled WGS sequence"/>
</dbReference>
<name>A0A8T1IW05_9STRA</name>
<evidence type="ECO:0000313" key="5">
    <source>
        <dbReference type="EMBL" id="KAG3228351.1"/>
    </source>
</evidence>
<evidence type="ECO:0000313" key="3">
    <source>
        <dbReference type="EMBL" id="KAG2943468.1"/>
    </source>
</evidence>
<dbReference type="AlphaFoldDB" id="A0A8T1IW05"/>
<evidence type="ECO:0000256" key="1">
    <source>
        <dbReference type="SAM" id="MobiDB-lite"/>
    </source>
</evidence>
<dbReference type="Proteomes" id="UP000760860">
    <property type="component" value="Unassembled WGS sequence"/>
</dbReference>